<organism evidence="2 3">
    <name type="scientific">Iodidimonas nitroreducens</name>
    <dbReference type="NCBI Taxonomy" id="1236968"/>
    <lineage>
        <taxon>Bacteria</taxon>
        <taxon>Pseudomonadati</taxon>
        <taxon>Pseudomonadota</taxon>
        <taxon>Alphaproteobacteria</taxon>
        <taxon>Iodidimonadales</taxon>
        <taxon>Iodidimonadaceae</taxon>
        <taxon>Iodidimonas</taxon>
    </lineage>
</organism>
<evidence type="ECO:0000313" key="3">
    <source>
        <dbReference type="Proteomes" id="UP000324996"/>
    </source>
</evidence>
<dbReference type="Proteomes" id="UP000324996">
    <property type="component" value="Unassembled WGS sequence"/>
</dbReference>
<dbReference type="InterPro" id="IPR036465">
    <property type="entry name" value="vWFA_dom_sf"/>
</dbReference>
<reference evidence="2 3" key="1">
    <citation type="submission" date="2019-09" db="EMBL/GenBank/DDBJ databases">
        <title>NBRP : Genome information of microbial organism related human and environment.</title>
        <authorList>
            <person name="Hattori M."/>
            <person name="Oshima K."/>
            <person name="Inaba H."/>
            <person name="Suda W."/>
            <person name="Sakamoto M."/>
            <person name="Iino T."/>
            <person name="Kitahara M."/>
            <person name="Oshida Y."/>
            <person name="Iida T."/>
            <person name="Kudo T."/>
            <person name="Itoh T."/>
            <person name="Ohkuma M."/>
        </authorList>
    </citation>
    <scope>NUCLEOTIDE SEQUENCE [LARGE SCALE GENOMIC DNA]</scope>
    <source>
        <strain evidence="2 3">Q-1</strain>
    </source>
</reference>
<dbReference type="EMBL" id="BKCN01000003">
    <property type="protein sequence ID" value="GER03285.1"/>
    <property type="molecule type" value="Genomic_DNA"/>
</dbReference>
<dbReference type="RefSeq" id="WP_052371140.1">
    <property type="nucleotide sequence ID" value="NZ_BKCN01000003.1"/>
</dbReference>
<feature type="compositionally biased region" description="Polar residues" evidence="1">
    <location>
        <begin position="1"/>
        <end position="16"/>
    </location>
</feature>
<comment type="caution">
    <text evidence="2">The sequence shown here is derived from an EMBL/GenBank/DDBJ whole genome shotgun (WGS) entry which is preliminary data.</text>
</comment>
<accession>A0A5A7N6L4</accession>
<proteinExistence type="predicted"/>
<evidence type="ECO:0008006" key="4">
    <source>
        <dbReference type="Google" id="ProtNLM"/>
    </source>
</evidence>
<sequence length="257" mass="27751">MPFSQPAGQPSCQSRKPANPASGIDRFLNDLATIDHQTPSRYSGQPSGRLIFALDATLSRQPTWDIATHIQSHMFEATEGRAPLSVQLVYFRGYRECKASPWVQDSRALAKLMRGLTCQGGMTQIGRVLGHCLREQRKSLQDAPAAAPINAIVLVGDACEEKADDLCHLAGQLGLLSVPIFAFHEGTDAVARTAFMELARLSGGAYAPFDHQSADQLRDLLKAVSAYASGGAAALSTLEAQMKRPLGLLQQMKGHRP</sequence>
<protein>
    <recommendedName>
        <fullName evidence="4">VWFA domain-containing protein</fullName>
    </recommendedName>
</protein>
<feature type="region of interest" description="Disordered" evidence="1">
    <location>
        <begin position="1"/>
        <end position="20"/>
    </location>
</feature>
<gene>
    <name evidence="2" type="ORF">JCM17846_09670</name>
</gene>
<name>A0A5A7N6L4_9PROT</name>
<evidence type="ECO:0000313" key="2">
    <source>
        <dbReference type="EMBL" id="GER03285.1"/>
    </source>
</evidence>
<dbReference type="AlphaFoldDB" id="A0A5A7N6L4"/>
<keyword evidence="3" id="KW-1185">Reference proteome</keyword>
<dbReference type="SUPFAM" id="SSF53300">
    <property type="entry name" value="vWA-like"/>
    <property type="match status" value="1"/>
</dbReference>
<evidence type="ECO:0000256" key="1">
    <source>
        <dbReference type="SAM" id="MobiDB-lite"/>
    </source>
</evidence>